<dbReference type="GO" id="GO:0005829">
    <property type="term" value="C:cytosol"/>
    <property type="evidence" value="ECO:0007669"/>
    <property type="project" value="TreeGrafter"/>
</dbReference>
<dbReference type="GO" id="GO:0003677">
    <property type="term" value="F:DNA binding"/>
    <property type="evidence" value="ECO:0007669"/>
    <property type="project" value="InterPro"/>
</dbReference>
<organism evidence="4 5">
    <name type="scientific">Candidatus Abyssobacteria bacterium SURF_17</name>
    <dbReference type="NCBI Taxonomy" id="2093361"/>
    <lineage>
        <taxon>Bacteria</taxon>
        <taxon>Pseudomonadati</taxon>
        <taxon>Candidatus Hydrogenedentota</taxon>
        <taxon>Candidatus Abyssobacteria</taxon>
    </lineage>
</organism>
<gene>
    <name evidence="4" type="ORF">C4532_03775</name>
</gene>
<dbReference type="InterPro" id="IPR013520">
    <property type="entry name" value="Ribonucl_H"/>
</dbReference>
<protein>
    <submittedName>
        <fullName evidence="4">WYL domain-containing protein</fullName>
    </submittedName>
</protein>
<dbReference type="InterPro" id="IPR036397">
    <property type="entry name" value="RNaseH_sf"/>
</dbReference>
<dbReference type="CDD" id="cd06127">
    <property type="entry name" value="DEDDh"/>
    <property type="match status" value="1"/>
</dbReference>
<evidence type="ECO:0000256" key="2">
    <source>
        <dbReference type="ARBA" id="ARBA00026073"/>
    </source>
</evidence>
<dbReference type="Pfam" id="PF00929">
    <property type="entry name" value="RNase_T"/>
    <property type="match status" value="1"/>
</dbReference>
<reference evidence="4 5" key="1">
    <citation type="journal article" date="2017" name="ISME J.">
        <title>Energy and carbon metabolisms in a deep terrestrial subsurface fluid microbial community.</title>
        <authorList>
            <person name="Momper L."/>
            <person name="Jungbluth S.P."/>
            <person name="Lee M.D."/>
            <person name="Amend J.P."/>
        </authorList>
    </citation>
    <scope>NUCLEOTIDE SEQUENCE [LARGE SCALE GENOMIC DNA]</scope>
    <source>
        <strain evidence="4">SURF_17</strain>
    </source>
</reference>
<evidence type="ECO:0000313" key="5">
    <source>
        <dbReference type="Proteomes" id="UP000285961"/>
    </source>
</evidence>
<sequence>MSSLWKGWNKVFEDLNALQSRKLSEFTFVAFDAETTGLDAWAHRVVEVGAVRFDQGGLRDTYQQLVNPGCAIPQAACAIHGITDAMVAGSPALSSVLLRIIEFFGDSLLVAHNAQFDIGFFDTVFRATATPPLPNPVLCTRELARGLFPGLPNYKLVTLVRRLKIPASRHHRALADACSCAEILRKCINHKDPSWNMILRELLIFHGPLFRFGQAARTREVIEQAMNAGTSVQIEYRDADGTYTLREIIPLSIEENVRATKVIAFCHLRKENRTFRLDRIARIL</sequence>
<dbReference type="NCBIfam" id="TIGR00573">
    <property type="entry name" value="dnaq"/>
    <property type="match status" value="1"/>
</dbReference>
<comment type="subunit">
    <text evidence="2">DNA polymerase III contains a core (composed of alpha, epsilon and theta chains) that associates with a tau subunit. This core dimerizes to form the POLIII' complex. PolIII' associates with the gamma complex (composed of gamma, delta, delta', psi and chi chains) and with the beta chain to form the complete DNA polymerase III complex.</text>
</comment>
<dbReference type="InterPro" id="IPR006054">
    <property type="entry name" value="DnaQ"/>
</dbReference>
<dbReference type="GO" id="GO:0008408">
    <property type="term" value="F:3'-5' exonuclease activity"/>
    <property type="evidence" value="ECO:0007669"/>
    <property type="project" value="TreeGrafter"/>
</dbReference>
<dbReference type="PROSITE" id="PS52050">
    <property type="entry name" value="WYL"/>
    <property type="match status" value="1"/>
</dbReference>
<dbReference type="Pfam" id="PF13280">
    <property type="entry name" value="WYL"/>
    <property type="match status" value="1"/>
</dbReference>
<dbReference type="AlphaFoldDB" id="A0A419F661"/>
<dbReference type="FunFam" id="3.30.420.10:FF:000045">
    <property type="entry name" value="3'-5' exonuclease DinG"/>
    <property type="match status" value="1"/>
</dbReference>
<evidence type="ECO:0000313" key="4">
    <source>
        <dbReference type="EMBL" id="RJP73952.1"/>
    </source>
</evidence>
<dbReference type="GO" id="GO:0003887">
    <property type="term" value="F:DNA-directed DNA polymerase activity"/>
    <property type="evidence" value="ECO:0007669"/>
    <property type="project" value="InterPro"/>
</dbReference>
<dbReference type="PANTHER" id="PTHR30231">
    <property type="entry name" value="DNA POLYMERASE III SUBUNIT EPSILON"/>
    <property type="match status" value="1"/>
</dbReference>
<comment type="caution">
    <text evidence="4">The sequence shown here is derived from an EMBL/GenBank/DDBJ whole genome shotgun (WGS) entry which is preliminary data.</text>
</comment>
<dbReference type="Gene3D" id="3.30.420.10">
    <property type="entry name" value="Ribonuclease H-like superfamily/Ribonuclease H"/>
    <property type="match status" value="1"/>
</dbReference>
<evidence type="ECO:0000259" key="3">
    <source>
        <dbReference type="SMART" id="SM00479"/>
    </source>
</evidence>
<feature type="domain" description="Exonuclease" evidence="3">
    <location>
        <begin position="27"/>
        <end position="193"/>
    </location>
</feature>
<dbReference type="SUPFAM" id="SSF53098">
    <property type="entry name" value="Ribonuclease H-like"/>
    <property type="match status" value="1"/>
</dbReference>
<evidence type="ECO:0000256" key="1">
    <source>
        <dbReference type="ARBA" id="ARBA00025483"/>
    </source>
</evidence>
<dbReference type="InterPro" id="IPR026881">
    <property type="entry name" value="WYL_dom"/>
</dbReference>
<dbReference type="Proteomes" id="UP000285961">
    <property type="component" value="Unassembled WGS sequence"/>
</dbReference>
<dbReference type="SMART" id="SM00479">
    <property type="entry name" value="EXOIII"/>
    <property type="match status" value="1"/>
</dbReference>
<dbReference type="InterPro" id="IPR012337">
    <property type="entry name" value="RNaseH-like_sf"/>
</dbReference>
<comment type="function">
    <text evidence="1">DNA polymerase III is a complex, multichain enzyme responsible for most of the replicative synthesis in bacteria. The epsilon subunit contain the editing function and is a proofreading 3'-5' exonuclease.</text>
</comment>
<dbReference type="PANTHER" id="PTHR30231:SF37">
    <property type="entry name" value="EXODEOXYRIBONUCLEASE 10"/>
    <property type="match status" value="1"/>
</dbReference>
<name>A0A419F661_9BACT</name>
<dbReference type="GO" id="GO:0045004">
    <property type="term" value="P:DNA replication proofreading"/>
    <property type="evidence" value="ECO:0007669"/>
    <property type="project" value="TreeGrafter"/>
</dbReference>
<dbReference type="EMBL" id="QZKI01000022">
    <property type="protein sequence ID" value="RJP73952.1"/>
    <property type="molecule type" value="Genomic_DNA"/>
</dbReference>
<accession>A0A419F661</accession>
<proteinExistence type="predicted"/>